<reference evidence="3 4" key="1">
    <citation type="journal article" date="2015" name="Genome Biol.">
        <title>Comparative genomics of Steinernema reveals deeply conserved gene regulatory networks.</title>
        <authorList>
            <person name="Dillman A.R."/>
            <person name="Macchietto M."/>
            <person name="Porter C.F."/>
            <person name="Rogers A."/>
            <person name="Williams B."/>
            <person name="Antoshechkin I."/>
            <person name="Lee M.M."/>
            <person name="Goodwin Z."/>
            <person name="Lu X."/>
            <person name="Lewis E.E."/>
            <person name="Goodrich-Blair H."/>
            <person name="Stock S.P."/>
            <person name="Adams B.J."/>
            <person name="Sternberg P.W."/>
            <person name="Mortazavi A."/>
        </authorList>
    </citation>
    <scope>NUCLEOTIDE SEQUENCE [LARGE SCALE GENOMIC DNA]</scope>
    <source>
        <strain evidence="3 4">ALL</strain>
    </source>
</reference>
<gene>
    <name evidence="3" type="ORF">L596_000596</name>
</gene>
<accession>A0A4U8UKZ3</accession>
<evidence type="ECO:0000256" key="1">
    <source>
        <dbReference type="SAM" id="MobiDB-lite"/>
    </source>
</evidence>
<organism evidence="3 4">
    <name type="scientific">Steinernema carpocapsae</name>
    <name type="common">Entomopathogenic nematode</name>
    <dbReference type="NCBI Taxonomy" id="34508"/>
    <lineage>
        <taxon>Eukaryota</taxon>
        <taxon>Metazoa</taxon>
        <taxon>Ecdysozoa</taxon>
        <taxon>Nematoda</taxon>
        <taxon>Chromadorea</taxon>
        <taxon>Rhabditida</taxon>
        <taxon>Tylenchina</taxon>
        <taxon>Panagrolaimomorpha</taxon>
        <taxon>Strongyloidoidea</taxon>
        <taxon>Steinernematidae</taxon>
        <taxon>Steinernema</taxon>
    </lineage>
</organism>
<feature type="region of interest" description="Disordered" evidence="1">
    <location>
        <begin position="81"/>
        <end position="100"/>
    </location>
</feature>
<protein>
    <submittedName>
        <fullName evidence="3">Uncharacterized protein</fullName>
    </submittedName>
</protein>
<feature type="signal peptide" evidence="2">
    <location>
        <begin position="1"/>
        <end position="21"/>
    </location>
</feature>
<keyword evidence="4" id="KW-1185">Reference proteome</keyword>
<evidence type="ECO:0000256" key="2">
    <source>
        <dbReference type="SAM" id="SignalP"/>
    </source>
</evidence>
<evidence type="ECO:0000313" key="4">
    <source>
        <dbReference type="Proteomes" id="UP000298663"/>
    </source>
</evidence>
<name>A0A4U8UKZ3_STECR</name>
<dbReference type="EMBL" id="CM016762">
    <property type="protein sequence ID" value="TMS32795.1"/>
    <property type="molecule type" value="Genomic_DNA"/>
</dbReference>
<dbReference type="Proteomes" id="UP000298663">
    <property type="component" value="Chromosome X"/>
</dbReference>
<dbReference type="PROSITE" id="PS51257">
    <property type="entry name" value="PROKAR_LIPOPROTEIN"/>
    <property type="match status" value="1"/>
</dbReference>
<sequence>MKNLFLSLLVFAVACLALSRAELAAVRREPVVAPVVRLEPVAVPIRGDRMRRYGGWGGWGGGCCGGGGYMPFWGVQSSNSYSASSSVSSSNTYSAFGMGR</sequence>
<dbReference type="EMBL" id="AZBU02000001">
    <property type="protein sequence ID" value="TMS32795.1"/>
    <property type="molecule type" value="Genomic_DNA"/>
</dbReference>
<proteinExistence type="predicted"/>
<comment type="caution">
    <text evidence="3">The sequence shown here is derived from an EMBL/GenBank/DDBJ whole genome shotgun (WGS) entry which is preliminary data.</text>
</comment>
<keyword evidence="2" id="KW-0732">Signal</keyword>
<evidence type="ECO:0000313" key="3">
    <source>
        <dbReference type="EMBL" id="TMS32795.1"/>
    </source>
</evidence>
<reference evidence="3 4" key="2">
    <citation type="journal article" date="2019" name="G3 (Bethesda)">
        <title>Hybrid Assembly of the Genome of the Entomopathogenic Nematode Steinernema carpocapsae Identifies the X-Chromosome.</title>
        <authorList>
            <person name="Serra L."/>
            <person name="Macchietto M."/>
            <person name="Macias-Munoz A."/>
            <person name="McGill C.J."/>
            <person name="Rodriguez I.M."/>
            <person name="Rodriguez B."/>
            <person name="Murad R."/>
            <person name="Mortazavi A."/>
        </authorList>
    </citation>
    <scope>NUCLEOTIDE SEQUENCE [LARGE SCALE GENOMIC DNA]</scope>
    <source>
        <strain evidence="3 4">ALL</strain>
    </source>
</reference>
<feature type="chain" id="PRO_5020305590" evidence="2">
    <location>
        <begin position="22"/>
        <end position="100"/>
    </location>
</feature>
<dbReference type="AlphaFoldDB" id="A0A4U8UKZ3"/>